<dbReference type="AlphaFoldDB" id="A0A328VH31"/>
<dbReference type="RefSeq" id="WP_112431479.1">
    <property type="nucleotide sequence ID" value="NZ_MCIF01000002.1"/>
</dbReference>
<sequence length="191" mass="20512">MTREEFLRLARVHPVAAAIKAEEDWSPALESRACLLFAQYGDAFALEPLVEQAHARGKGVVAHLDWLAGIGKDRAGLAYLRQIGLDAVITSRASLVGAARAEGLLTIQPLLLTEESALASCVRQIVQAQPDLIEVLPGIIFPDFARTLRALLPGPFIAGGFIRTHQEVARLLATGCVLISSSARQLWQAAA</sequence>
<keyword evidence="2" id="KW-1185">Reference proteome</keyword>
<accession>A0A328VH31</accession>
<dbReference type="InterPro" id="IPR006699">
    <property type="entry name" value="GlpP"/>
</dbReference>
<proteinExistence type="predicted"/>
<dbReference type="InterPro" id="IPR013785">
    <property type="entry name" value="Aldolase_TIM"/>
</dbReference>
<dbReference type="Pfam" id="PF04309">
    <property type="entry name" value="G3P_antiterm"/>
    <property type="match status" value="1"/>
</dbReference>
<gene>
    <name evidence="1" type="ORF">A4R35_17045</name>
</gene>
<dbReference type="PANTHER" id="PTHR35787">
    <property type="entry name" value="GLYCEROL UPTAKE OPERON ANTITERMINATOR REGULATORY PROTEIN"/>
    <property type="match status" value="1"/>
</dbReference>
<evidence type="ECO:0000313" key="2">
    <source>
        <dbReference type="Proteomes" id="UP000248706"/>
    </source>
</evidence>
<dbReference type="GO" id="GO:0006071">
    <property type="term" value="P:glycerol metabolic process"/>
    <property type="evidence" value="ECO:0007669"/>
    <property type="project" value="InterPro"/>
</dbReference>
<evidence type="ECO:0008006" key="3">
    <source>
        <dbReference type="Google" id="ProtNLM"/>
    </source>
</evidence>
<dbReference type="Proteomes" id="UP000248706">
    <property type="component" value="Unassembled WGS sequence"/>
</dbReference>
<comment type="caution">
    <text evidence="1">The sequence shown here is derived from an EMBL/GenBank/DDBJ whole genome shotgun (WGS) entry which is preliminary data.</text>
</comment>
<organism evidence="1 2">
    <name type="scientific">Thermogemmatispora tikiterensis</name>
    <dbReference type="NCBI Taxonomy" id="1825093"/>
    <lineage>
        <taxon>Bacteria</taxon>
        <taxon>Bacillati</taxon>
        <taxon>Chloroflexota</taxon>
        <taxon>Ktedonobacteria</taxon>
        <taxon>Thermogemmatisporales</taxon>
        <taxon>Thermogemmatisporaceae</taxon>
        <taxon>Thermogemmatispora</taxon>
    </lineage>
</organism>
<protein>
    <recommendedName>
        <fullName evidence="3">Glycerol-3-phosphate responsive antiterminator</fullName>
    </recommendedName>
</protein>
<evidence type="ECO:0000313" key="1">
    <source>
        <dbReference type="EMBL" id="RAQ97248.1"/>
    </source>
</evidence>
<dbReference type="PANTHER" id="PTHR35787:SF1">
    <property type="entry name" value="GLYCEROL UPTAKE OPERON ANTITERMINATOR REGULATORY PROTEIN"/>
    <property type="match status" value="1"/>
</dbReference>
<name>A0A328VH31_9CHLR</name>
<dbReference type="PIRSF" id="PIRSF016897">
    <property type="entry name" value="GlpP"/>
    <property type="match status" value="1"/>
</dbReference>
<dbReference type="OrthoDB" id="9799580at2"/>
<dbReference type="Gene3D" id="3.20.20.70">
    <property type="entry name" value="Aldolase class I"/>
    <property type="match status" value="1"/>
</dbReference>
<dbReference type="SUPFAM" id="SSF110391">
    <property type="entry name" value="GlpP-like"/>
    <property type="match status" value="1"/>
</dbReference>
<dbReference type="EMBL" id="MCIF01000002">
    <property type="protein sequence ID" value="RAQ97248.1"/>
    <property type="molecule type" value="Genomic_DNA"/>
</dbReference>
<reference evidence="1 2" key="1">
    <citation type="submission" date="2016-08" db="EMBL/GenBank/DDBJ databases">
        <title>Analysis of Carbohydrate Active Enzymes in Thermogemmatispora T81 Reveals Carbohydrate Degradation Ability.</title>
        <authorList>
            <person name="Tomazini A."/>
            <person name="Lal S."/>
            <person name="Stott M."/>
            <person name="Henrissat B."/>
            <person name="Polikarpov I."/>
            <person name="Sparling R."/>
            <person name="Levin D.B."/>
        </authorList>
    </citation>
    <scope>NUCLEOTIDE SEQUENCE [LARGE SCALE GENOMIC DNA]</scope>
    <source>
        <strain evidence="1 2">T81</strain>
    </source>
</reference>
<dbReference type="GO" id="GO:0006355">
    <property type="term" value="P:regulation of DNA-templated transcription"/>
    <property type="evidence" value="ECO:0007669"/>
    <property type="project" value="InterPro"/>
</dbReference>